<dbReference type="PROSITE" id="PS51140">
    <property type="entry name" value="CUE"/>
    <property type="match status" value="1"/>
</dbReference>
<accession>A0A210PWM2</accession>
<dbReference type="InterPro" id="IPR026185">
    <property type="entry name" value="EPSTI1"/>
</dbReference>
<dbReference type="AlphaFoldDB" id="A0A210PWM2"/>
<dbReference type="PANTHER" id="PTHR22529">
    <property type="entry name" value="EPITHELIAL-STROMAL INTERACTION PROTEIN 1"/>
    <property type="match status" value="1"/>
</dbReference>
<protein>
    <submittedName>
        <fullName evidence="3">Reticulocyte-binding protein 2-like a</fullName>
    </submittedName>
</protein>
<sequence length="335" mass="37801">MSKTYTSKPTVTNARGRGTRKNSEATRPTGRETSPTRAPPPRQPLASRGRGRGVTTNGRGGVSSVRGRGMDAPQPPQEQDEPPSQEQRVSYQGGFTMITPNEKKRQAISEQARREQEQYDNHKQQQKLGHVSYVGTPGGGQITMAESRQRMIDGERFGKIDKLKKQQQYKDERKRKEESELEKKKLQQRMKAESNKQREASRQEQDHFKYDEDRRRKNEAFLSKLESQSRRPGASTTGSVISNDNSPLRLAGPVTSQDSQDQRSYEYLPAIERLQLNNPPGGQSSQFTDYEAAEGQSSQLETLQAMFPSYSPEVLSDILIQTDNNVDQAVQLLTQ</sequence>
<feature type="domain" description="CUE" evidence="2">
    <location>
        <begin position="295"/>
        <end position="335"/>
    </location>
</feature>
<evidence type="ECO:0000313" key="4">
    <source>
        <dbReference type="Proteomes" id="UP000242188"/>
    </source>
</evidence>
<feature type="compositionally biased region" description="Basic and acidic residues" evidence="1">
    <location>
        <begin position="101"/>
        <end position="123"/>
    </location>
</feature>
<comment type="caution">
    <text evidence="3">The sequence shown here is derived from an EMBL/GenBank/DDBJ whole genome shotgun (WGS) entry which is preliminary data.</text>
</comment>
<feature type="compositionally biased region" description="Polar residues" evidence="1">
    <location>
        <begin position="1"/>
        <end position="13"/>
    </location>
</feature>
<gene>
    <name evidence="3" type="ORF">KP79_PYT20249</name>
</gene>
<name>A0A210PWM2_MIZYE</name>
<dbReference type="InterPro" id="IPR009060">
    <property type="entry name" value="UBA-like_sf"/>
</dbReference>
<dbReference type="PANTHER" id="PTHR22529:SF1">
    <property type="entry name" value="EPITHELIAL-STROMAL INTERACTION PROTEIN 1"/>
    <property type="match status" value="1"/>
</dbReference>
<organism evidence="3 4">
    <name type="scientific">Mizuhopecten yessoensis</name>
    <name type="common">Japanese scallop</name>
    <name type="synonym">Patinopecten yessoensis</name>
    <dbReference type="NCBI Taxonomy" id="6573"/>
    <lineage>
        <taxon>Eukaryota</taxon>
        <taxon>Metazoa</taxon>
        <taxon>Spiralia</taxon>
        <taxon>Lophotrochozoa</taxon>
        <taxon>Mollusca</taxon>
        <taxon>Bivalvia</taxon>
        <taxon>Autobranchia</taxon>
        <taxon>Pteriomorphia</taxon>
        <taxon>Pectinida</taxon>
        <taxon>Pectinoidea</taxon>
        <taxon>Pectinidae</taxon>
        <taxon>Mizuhopecten</taxon>
    </lineage>
</organism>
<dbReference type="Pfam" id="PF02845">
    <property type="entry name" value="CUE"/>
    <property type="match status" value="1"/>
</dbReference>
<dbReference type="STRING" id="6573.A0A210PWM2"/>
<feature type="compositionally biased region" description="Polar residues" evidence="1">
    <location>
        <begin position="234"/>
        <end position="246"/>
    </location>
</feature>
<dbReference type="CDD" id="cd14279">
    <property type="entry name" value="CUE"/>
    <property type="match status" value="1"/>
</dbReference>
<feature type="region of interest" description="Disordered" evidence="1">
    <location>
        <begin position="1"/>
        <end position="264"/>
    </location>
</feature>
<proteinExistence type="predicted"/>
<evidence type="ECO:0000313" key="3">
    <source>
        <dbReference type="EMBL" id="OWF40907.1"/>
    </source>
</evidence>
<dbReference type="EMBL" id="NEDP02005438">
    <property type="protein sequence ID" value="OWF40907.1"/>
    <property type="molecule type" value="Genomic_DNA"/>
</dbReference>
<dbReference type="GO" id="GO:0043130">
    <property type="term" value="F:ubiquitin binding"/>
    <property type="evidence" value="ECO:0007669"/>
    <property type="project" value="InterPro"/>
</dbReference>
<dbReference type="Proteomes" id="UP000242188">
    <property type="component" value="Unassembled WGS sequence"/>
</dbReference>
<keyword evidence="4" id="KW-1185">Reference proteome</keyword>
<dbReference type="Gene3D" id="1.10.8.10">
    <property type="entry name" value="DNA helicase RuvA subunit, C-terminal domain"/>
    <property type="match status" value="1"/>
</dbReference>
<feature type="compositionally biased region" description="Basic and acidic residues" evidence="1">
    <location>
        <begin position="147"/>
        <end position="219"/>
    </location>
</feature>
<dbReference type="OrthoDB" id="10053624at2759"/>
<evidence type="ECO:0000256" key="1">
    <source>
        <dbReference type="SAM" id="MobiDB-lite"/>
    </source>
</evidence>
<dbReference type="InterPro" id="IPR003892">
    <property type="entry name" value="CUE"/>
</dbReference>
<evidence type="ECO:0000259" key="2">
    <source>
        <dbReference type="PROSITE" id="PS51140"/>
    </source>
</evidence>
<dbReference type="SUPFAM" id="SSF46934">
    <property type="entry name" value="UBA-like"/>
    <property type="match status" value="1"/>
</dbReference>
<feature type="compositionally biased region" description="Low complexity" evidence="1">
    <location>
        <begin position="53"/>
        <end position="67"/>
    </location>
</feature>
<reference evidence="3 4" key="1">
    <citation type="journal article" date="2017" name="Nat. Ecol. Evol.">
        <title>Scallop genome provides insights into evolution of bilaterian karyotype and development.</title>
        <authorList>
            <person name="Wang S."/>
            <person name="Zhang J."/>
            <person name="Jiao W."/>
            <person name="Li J."/>
            <person name="Xun X."/>
            <person name="Sun Y."/>
            <person name="Guo X."/>
            <person name="Huan P."/>
            <person name="Dong B."/>
            <person name="Zhang L."/>
            <person name="Hu X."/>
            <person name="Sun X."/>
            <person name="Wang J."/>
            <person name="Zhao C."/>
            <person name="Wang Y."/>
            <person name="Wang D."/>
            <person name="Huang X."/>
            <person name="Wang R."/>
            <person name="Lv J."/>
            <person name="Li Y."/>
            <person name="Zhang Z."/>
            <person name="Liu B."/>
            <person name="Lu W."/>
            <person name="Hui Y."/>
            <person name="Liang J."/>
            <person name="Zhou Z."/>
            <person name="Hou R."/>
            <person name="Li X."/>
            <person name="Liu Y."/>
            <person name="Li H."/>
            <person name="Ning X."/>
            <person name="Lin Y."/>
            <person name="Zhao L."/>
            <person name="Xing Q."/>
            <person name="Dou J."/>
            <person name="Li Y."/>
            <person name="Mao J."/>
            <person name="Guo H."/>
            <person name="Dou H."/>
            <person name="Li T."/>
            <person name="Mu C."/>
            <person name="Jiang W."/>
            <person name="Fu Q."/>
            <person name="Fu X."/>
            <person name="Miao Y."/>
            <person name="Liu J."/>
            <person name="Yu Q."/>
            <person name="Li R."/>
            <person name="Liao H."/>
            <person name="Li X."/>
            <person name="Kong Y."/>
            <person name="Jiang Z."/>
            <person name="Chourrout D."/>
            <person name="Li R."/>
            <person name="Bao Z."/>
        </authorList>
    </citation>
    <scope>NUCLEOTIDE SEQUENCE [LARGE SCALE GENOMIC DNA]</scope>
    <source>
        <strain evidence="3 4">PY_sf001</strain>
    </source>
</reference>